<reference evidence="3 4" key="1">
    <citation type="submission" date="2024-01" db="EMBL/GenBank/DDBJ databases">
        <title>Genome assemblies of Stephania.</title>
        <authorList>
            <person name="Yang L."/>
        </authorList>
    </citation>
    <scope>NUCLEOTIDE SEQUENCE [LARGE SCALE GENOMIC DNA]</scope>
    <source>
        <strain evidence="3">YNDBR</strain>
        <tissue evidence="3">Leaf</tissue>
    </source>
</reference>
<keyword evidence="4" id="KW-1185">Reference proteome</keyword>
<dbReference type="PANTHER" id="PTHR37249:SF3">
    <property type="entry name" value="OS03G0206201 PROTEIN"/>
    <property type="match status" value="1"/>
</dbReference>
<evidence type="ECO:0000256" key="2">
    <source>
        <dbReference type="SAM" id="SignalP"/>
    </source>
</evidence>
<feature type="chain" id="PRO_5043000781" evidence="2">
    <location>
        <begin position="27"/>
        <end position="111"/>
    </location>
</feature>
<sequence length="111" mass="12217">MARTVVGVLVWVVFCFQLSLLSFIEPHEYDVVSNGCTNCEVLTIMQSRKLKERSNIVAKEKQTKGVGGMNLEDYRPIDPAPSSGASIRTGPIEHGSPVNPYIPKPPPPRQP</sequence>
<keyword evidence="2" id="KW-0732">Signal</keyword>
<evidence type="ECO:0000313" key="3">
    <source>
        <dbReference type="EMBL" id="KAK9142630.1"/>
    </source>
</evidence>
<protein>
    <submittedName>
        <fullName evidence="3">Uncharacterized protein</fullName>
    </submittedName>
</protein>
<feature type="region of interest" description="Disordered" evidence="1">
    <location>
        <begin position="67"/>
        <end position="111"/>
    </location>
</feature>
<feature type="compositionally biased region" description="Pro residues" evidence="1">
    <location>
        <begin position="100"/>
        <end position="111"/>
    </location>
</feature>
<feature type="signal peptide" evidence="2">
    <location>
        <begin position="1"/>
        <end position="26"/>
    </location>
</feature>
<dbReference type="EMBL" id="JBBNAF010000005">
    <property type="protein sequence ID" value="KAK9142630.1"/>
    <property type="molecule type" value="Genomic_DNA"/>
</dbReference>
<organism evidence="3 4">
    <name type="scientific">Stephania yunnanensis</name>
    <dbReference type="NCBI Taxonomy" id="152371"/>
    <lineage>
        <taxon>Eukaryota</taxon>
        <taxon>Viridiplantae</taxon>
        <taxon>Streptophyta</taxon>
        <taxon>Embryophyta</taxon>
        <taxon>Tracheophyta</taxon>
        <taxon>Spermatophyta</taxon>
        <taxon>Magnoliopsida</taxon>
        <taxon>Ranunculales</taxon>
        <taxon>Menispermaceae</taxon>
        <taxon>Menispermoideae</taxon>
        <taxon>Cissampelideae</taxon>
        <taxon>Stephania</taxon>
    </lineage>
</organism>
<comment type="caution">
    <text evidence="3">The sequence shown here is derived from an EMBL/GenBank/DDBJ whole genome shotgun (WGS) entry which is preliminary data.</text>
</comment>
<dbReference type="PANTHER" id="PTHR37249">
    <property type="entry name" value="OS03G0206201 PROTEIN"/>
    <property type="match status" value="1"/>
</dbReference>
<dbReference type="AlphaFoldDB" id="A0AAP0PIM8"/>
<proteinExistence type="predicted"/>
<dbReference type="Proteomes" id="UP001420932">
    <property type="component" value="Unassembled WGS sequence"/>
</dbReference>
<name>A0AAP0PIM8_9MAGN</name>
<evidence type="ECO:0000256" key="1">
    <source>
        <dbReference type="SAM" id="MobiDB-lite"/>
    </source>
</evidence>
<gene>
    <name evidence="3" type="ORF">Syun_012030</name>
</gene>
<accession>A0AAP0PIM8</accession>
<evidence type="ECO:0000313" key="4">
    <source>
        <dbReference type="Proteomes" id="UP001420932"/>
    </source>
</evidence>